<evidence type="ECO:0000313" key="3">
    <source>
        <dbReference type="Proteomes" id="UP001153076"/>
    </source>
</evidence>
<accession>A0A9Q1JFD7</accession>
<feature type="coiled-coil region" evidence="1">
    <location>
        <begin position="47"/>
        <end position="81"/>
    </location>
</feature>
<evidence type="ECO:0000313" key="2">
    <source>
        <dbReference type="EMBL" id="KAJ8419404.1"/>
    </source>
</evidence>
<keyword evidence="1" id="KW-0175">Coiled coil</keyword>
<proteinExistence type="predicted"/>
<reference evidence="2" key="1">
    <citation type="submission" date="2022-04" db="EMBL/GenBank/DDBJ databases">
        <title>Carnegiea gigantea Genome sequencing and assembly v2.</title>
        <authorList>
            <person name="Copetti D."/>
            <person name="Sanderson M.J."/>
            <person name="Burquez A."/>
            <person name="Wojciechowski M.F."/>
        </authorList>
    </citation>
    <scope>NUCLEOTIDE SEQUENCE</scope>
    <source>
        <strain evidence="2">SGP5-SGP5p</strain>
        <tissue evidence="2">Aerial part</tissue>
    </source>
</reference>
<dbReference type="AlphaFoldDB" id="A0A9Q1JFD7"/>
<comment type="caution">
    <text evidence="2">The sequence shown here is derived from an EMBL/GenBank/DDBJ whole genome shotgun (WGS) entry which is preliminary data.</text>
</comment>
<gene>
    <name evidence="2" type="ORF">Cgig2_007179</name>
</gene>
<dbReference type="EMBL" id="JAKOGI010005222">
    <property type="protein sequence ID" value="KAJ8419404.1"/>
    <property type="molecule type" value="Genomic_DNA"/>
</dbReference>
<sequence>MWRKDKQFHIVVSRAYQQRPKRSKVHQLTQIQKRMQKPLQQLNGNRLKDIHNQLAISKAQLEEIQNQLQHDLRNRQLQEKERVGRERYIDILDSSTKLMRQQSKLECINGRDHYTKFFFAKMKQRKQANYIFSINDYTGNRVDGFQAVAKVMTEFYQKLLVVCLPKANGGVGLKNLEAWNKAWITKLVWEVAKKKDNLWIKWVYEKNLINKDWWDYNIVNDGSTEQKKWYWKGNPKGEYKVKTGYEWYQNS</sequence>
<dbReference type="Proteomes" id="UP001153076">
    <property type="component" value="Unassembled WGS sequence"/>
</dbReference>
<keyword evidence="3" id="KW-1185">Reference proteome</keyword>
<dbReference type="OrthoDB" id="1932741at2759"/>
<organism evidence="2 3">
    <name type="scientific">Carnegiea gigantea</name>
    <dbReference type="NCBI Taxonomy" id="171969"/>
    <lineage>
        <taxon>Eukaryota</taxon>
        <taxon>Viridiplantae</taxon>
        <taxon>Streptophyta</taxon>
        <taxon>Embryophyta</taxon>
        <taxon>Tracheophyta</taxon>
        <taxon>Spermatophyta</taxon>
        <taxon>Magnoliopsida</taxon>
        <taxon>eudicotyledons</taxon>
        <taxon>Gunneridae</taxon>
        <taxon>Pentapetalae</taxon>
        <taxon>Caryophyllales</taxon>
        <taxon>Cactineae</taxon>
        <taxon>Cactaceae</taxon>
        <taxon>Cactoideae</taxon>
        <taxon>Echinocereeae</taxon>
        <taxon>Carnegiea</taxon>
    </lineage>
</organism>
<evidence type="ECO:0000256" key="1">
    <source>
        <dbReference type="SAM" id="Coils"/>
    </source>
</evidence>
<protein>
    <submittedName>
        <fullName evidence="2">Uncharacterized protein</fullName>
    </submittedName>
</protein>
<name>A0A9Q1JFD7_9CARY</name>